<dbReference type="EMBL" id="VYKJ01000006">
    <property type="protein sequence ID" value="KAA8999218.1"/>
    <property type="molecule type" value="Genomic_DNA"/>
</dbReference>
<accession>A0A5J5FYB3</accession>
<sequence>MNRYRRHGSWIIWLSFLCAMVLQIMPWPEPLYVFRPSWLTLILIYWVMALPHRVNVGTGFMLGLIMDLILGSVLGVRALSLSIIAYLVSFKFQLFRNMALWQQALIVMLLSLVLDVLVFWADFLVINVTFRPDTLWNSVVDGILWPWLFLLMRKIRRQFAVQ</sequence>
<dbReference type="Pfam" id="PF04093">
    <property type="entry name" value="MreD"/>
    <property type="match status" value="1"/>
</dbReference>
<gene>
    <name evidence="10" type="primary">mreD</name>
    <name evidence="10" type="ORF">FJU30_12780</name>
</gene>
<dbReference type="RefSeq" id="WP_150435364.1">
    <property type="nucleotide sequence ID" value="NZ_VYKJ01000006.1"/>
</dbReference>
<dbReference type="NCBIfam" id="TIGR03426">
    <property type="entry name" value="shape_MreD"/>
    <property type="match status" value="1"/>
</dbReference>
<comment type="similarity">
    <text evidence="2 8">Belongs to the MreD family.</text>
</comment>
<evidence type="ECO:0000256" key="6">
    <source>
        <dbReference type="ARBA" id="ARBA00022989"/>
    </source>
</evidence>
<evidence type="ECO:0000256" key="3">
    <source>
        <dbReference type="ARBA" id="ARBA00022475"/>
    </source>
</evidence>
<dbReference type="AlphaFoldDB" id="A0A5J5FYB3"/>
<reference evidence="10 11" key="1">
    <citation type="submission" date="2019-09" db="EMBL/GenBank/DDBJ databases">
        <authorList>
            <person name="Li Y."/>
        </authorList>
    </citation>
    <scope>NUCLEOTIDE SEQUENCE [LARGE SCALE GENOMIC DNA]</scope>
    <source>
        <strain evidence="10 11">L3-3HA</strain>
    </source>
</reference>
<dbReference type="OrthoDB" id="6647425at2"/>
<dbReference type="PANTHER" id="PTHR37484:SF1">
    <property type="entry name" value="ROD SHAPE-DETERMINING PROTEIN MRED"/>
    <property type="match status" value="1"/>
</dbReference>
<dbReference type="InterPro" id="IPR026034">
    <property type="entry name" value="MreD_proteobac"/>
</dbReference>
<comment type="caution">
    <text evidence="10">The sequence shown here is derived from an EMBL/GenBank/DDBJ whole genome shotgun (WGS) entry which is preliminary data.</text>
</comment>
<evidence type="ECO:0000256" key="1">
    <source>
        <dbReference type="ARBA" id="ARBA00004651"/>
    </source>
</evidence>
<name>A0A5J5FYB3_9GAMM</name>
<keyword evidence="5 8" id="KW-0133">Cell shape</keyword>
<dbReference type="GO" id="GO:0008360">
    <property type="term" value="P:regulation of cell shape"/>
    <property type="evidence" value="ECO:0007669"/>
    <property type="project" value="UniProtKB-UniRule"/>
</dbReference>
<keyword evidence="6 9" id="KW-1133">Transmembrane helix</keyword>
<evidence type="ECO:0000256" key="4">
    <source>
        <dbReference type="ARBA" id="ARBA00022692"/>
    </source>
</evidence>
<dbReference type="Proteomes" id="UP000335415">
    <property type="component" value="Unassembled WGS sequence"/>
</dbReference>
<keyword evidence="3 8" id="KW-1003">Cell membrane</keyword>
<protein>
    <recommendedName>
        <fullName evidence="8">Rod shape-determining protein MreD</fullName>
    </recommendedName>
</protein>
<keyword evidence="4 9" id="KW-0812">Transmembrane</keyword>
<dbReference type="GO" id="GO:0005886">
    <property type="term" value="C:plasma membrane"/>
    <property type="evidence" value="ECO:0007669"/>
    <property type="project" value="UniProtKB-SubCell"/>
</dbReference>
<feature type="transmembrane region" description="Helical" evidence="9">
    <location>
        <begin position="32"/>
        <end position="48"/>
    </location>
</feature>
<organism evidence="10 11">
    <name type="scientific">Affinibrenneria salicis</name>
    <dbReference type="NCBI Taxonomy" id="2590031"/>
    <lineage>
        <taxon>Bacteria</taxon>
        <taxon>Pseudomonadati</taxon>
        <taxon>Pseudomonadota</taxon>
        <taxon>Gammaproteobacteria</taxon>
        <taxon>Enterobacterales</taxon>
        <taxon>Pectobacteriaceae</taxon>
        <taxon>Affinibrenneria</taxon>
    </lineage>
</organism>
<evidence type="ECO:0000313" key="10">
    <source>
        <dbReference type="EMBL" id="KAA8999218.1"/>
    </source>
</evidence>
<keyword evidence="7 8" id="KW-0472">Membrane</keyword>
<evidence type="ECO:0000313" key="11">
    <source>
        <dbReference type="Proteomes" id="UP000335415"/>
    </source>
</evidence>
<dbReference type="InterPro" id="IPR007227">
    <property type="entry name" value="Cell_shape_determining_MreD"/>
</dbReference>
<comment type="function">
    <text evidence="8">Involved in formation of the rod shape of the cell. May also contribute to regulation of formation of penicillin-binding proteins.</text>
</comment>
<feature type="transmembrane region" description="Helical" evidence="9">
    <location>
        <begin position="6"/>
        <end position="25"/>
    </location>
</feature>
<feature type="transmembrane region" description="Helical" evidence="9">
    <location>
        <begin position="100"/>
        <end position="123"/>
    </location>
</feature>
<dbReference type="PIRSF" id="PIRSF018472">
    <property type="entry name" value="MreD_proteobac"/>
    <property type="match status" value="1"/>
</dbReference>
<evidence type="ECO:0000256" key="5">
    <source>
        <dbReference type="ARBA" id="ARBA00022960"/>
    </source>
</evidence>
<dbReference type="NCBIfam" id="NF008282">
    <property type="entry name" value="PRK11060.1"/>
    <property type="match status" value="1"/>
</dbReference>
<comment type="subcellular location">
    <subcellularLocation>
        <location evidence="8">Cell inner membrane</location>
    </subcellularLocation>
    <subcellularLocation>
        <location evidence="1">Cell membrane</location>
        <topology evidence="1">Multi-pass membrane protein</topology>
    </subcellularLocation>
</comment>
<dbReference type="PANTHER" id="PTHR37484">
    <property type="entry name" value="ROD SHAPE-DETERMINING PROTEIN MRED"/>
    <property type="match status" value="1"/>
</dbReference>
<evidence type="ECO:0000256" key="2">
    <source>
        <dbReference type="ARBA" id="ARBA00007776"/>
    </source>
</evidence>
<keyword evidence="11" id="KW-1185">Reference proteome</keyword>
<feature type="transmembrane region" description="Helical" evidence="9">
    <location>
        <begin position="60"/>
        <end position="88"/>
    </location>
</feature>
<proteinExistence type="inferred from homology"/>
<evidence type="ECO:0000256" key="9">
    <source>
        <dbReference type="SAM" id="Phobius"/>
    </source>
</evidence>
<keyword evidence="8" id="KW-0997">Cell inner membrane</keyword>
<evidence type="ECO:0000256" key="8">
    <source>
        <dbReference type="PIRNR" id="PIRNR018472"/>
    </source>
</evidence>
<evidence type="ECO:0000256" key="7">
    <source>
        <dbReference type="ARBA" id="ARBA00023136"/>
    </source>
</evidence>